<keyword evidence="3" id="KW-0507">mRNA processing</keyword>
<feature type="domain" description="Virilizer N-terminal" evidence="7">
    <location>
        <begin position="8"/>
        <end position="121"/>
    </location>
</feature>
<dbReference type="Proteomes" id="UP000623129">
    <property type="component" value="Unassembled WGS sequence"/>
</dbReference>
<dbReference type="GO" id="GO:0036396">
    <property type="term" value="C:RNA N6-methyladenosine methyltransferase complex"/>
    <property type="evidence" value="ECO:0007669"/>
    <property type="project" value="TreeGrafter"/>
</dbReference>
<evidence type="ECO:0000256" key="1">
    <source>
        <dbReference type="ARBA" id="ARBA00004123"/>
    </source>
</evidence>
<evidence type="ECO:0000313" key="9">
    <source>
        <dbReference type="Proteomes" id="UP000623129"/>
    </source>
</evidence>
<dbReference type="EMBL" id="SWLB01000024">
    <property type="protein sequence ID" value="KAF3322611.1"/>
    <property type="molecule type" value="Genomic_DNA"/>
</dbReference>
<feature type="compositionally biased region" description="Basic and acidic residues" evidence="6">
    <location>
        <begin position="1638"/>
        <end position="1652"/>
    </location>
</feature>
<feature type="compositionally biased region" description="Polar residues" evidence="6">
    <location>
        <begin position="1623"/>
        <end position="1636"/>
    </location>
</feature>
<dbReference type="InterPro" id="IPR026736">
    <property type="entry name" value="Virilizer"/>
</dbReference>
<keyword evidence="9" id="KW-1185">Reference proteome</keyword>
<sequence>MGRPEPCVLFAQTILHSQLDEYVDEVTFSEPVVITACEFLEQNASPSTPNVSLVGATSPPSFALEVFVHCEGESRFRRLCQPFLYSHSSSNVLEVEAIVTSHLVLRGTYRSLTLVIYGNTAEDLGQFNIELDLDNSLANVVYSPSEGKLEDLPPALHSSSKITLNEPLPRLKSLTLQFPESDMSTEVRQFLCHALRACEDCNWVNFDFSMLSSVISSISSFAMLNIDILQETLSLGSEKSGHALIEAEDRLSQIWKEFGLMGSDIEFDLSTTELISMFSRSFPFFKSDVLAGHALLSENKSLTLSLGLVLLLCCSKEGCFHFISNGGMDKIIQLLSLEMQESTFLTVLLVSIVECATRHKIGCEAFLGWWPRGDETLPACASLGYTLLLKLLLEKHRHDIASMATYVLHRLRFYETLSRYESAVLSVLANPPDYSSITTEGAASFVAVSSQLAQLSKLLNMCGPIEDPSPVGFAKKLLNSGSSDRLLSSKATINSIANSKYSFTRFDVDSILLSLLKEKGFFPLSAALLSSPILRSATASGAVADVFVESATSLETILLSLLLSRSGLTFLLDQAEATELVVFSLKEVEDSSKAECMTLRQAFVLLSKGFFCHPQDVATITELHIQVASLVDRLLVVAPNSDELLWLLWELCAISRSDTGRQALLAIGYFPEAVSVLLDALRSYKDQDQAAPTRSSSSLSLAIFHSAAEIFEVLVTDSTAWSLHSWIGIAVDLHKALHLSSPGSNRKDAPIRLLEWIDAGVVYHRNGAIGLLRYAAVLASGGDAHLSSGSVLVSDSIDAEMVVSDPTIDSDGHIIDNLLGKLVSDKFFEGSDLRSTSITQLTTAFRILAFISEDPAIATTLFEEGAITLIYVVLVHCKYMLERLSNSYDYLVDEGAELSSTADLLLDRSHEQELIDLMIPSLLLLIHVLGKLQETKEVYRNKKLLKALLLLHREISPKLAACAADLSFPSSALGLGAVCHLITSAVAFWPVFGWAPNLFHRLLENVTAKLPVGPKDASSMLSLLGDLLPDEGIWQWRSEIPPLSAVRNLSIGSILGPLGEKEVNWYMHPNHLNQLLAQLAPQLESISLVVLNFSTSGLMAMQDMLRVFIVRLSCQRMEGATVLLDPIFSWLNDLANQTMLSDMEAFKVHQLLQFLAGLLEHPKAKEIVCKMGAMRTLWSILDRCQLHSTSVTPYSWRIPLLKSLALILSSQPSNDLTQTEEHKDDDCVSINDYSLLLSHLSNLFQGLLVGKEMLACALTFKDVFLSDQGRSALALMLSHIQSASQQEQERKGWQRSPPLLRCFEKLSRSHDLTEARPDIVVEIIYALSLGTISLLLDNECLEGITMLKLLFGLSSDLDPGSDSYNEKLSHILKLIKALEIKISEDSSSSVTIDKSISHQAKAALRSISNILETSDPPLNLASTDLKEQLVPPSDIARAVVMTAQLIPSTASSVQSITNEPSLFFSNAWRSISNSGKEEEESIYLGFMEKFVWELPQTAQSARRRLALGGEPPAKRLREGPEPVSSFSRGTSLANAPTPTGPTRRDTFRQRKPNTSRPPSMHVDDYVARERNIDGTSIGSNVVVSTQRGRPPSIHVDEFIARQKQNSAVIPVTPSTPADAPQVKGSSPVVSKNNNSEGDTDKGDKPRQVKADLFDEQEIDIDIDESGSDDKGLFPQPDDNLQLPPVVTGENFPDSVENGTMRSPLVRPEKESSSAHNPLERHEKQVVASPVTRQHMGPQPPSGPLPGRSGPPPNNQPPLPPMPPPARAMSGPGQGLDQMQNNSMPFGNPLRGLAPPIPGGFPLQPSDVNIPNALMGLQFQQENILQANAMLNSEANKFPWNFNSGGIPMRPMPPLPAQPYSNPLTHLQQALGNDPSLANIPASHTFASLIMNRPMQVGPSSSGMPQQRAPPPPPPSVPHPSQTMQQQSLGFAQVPLGFPQQLQFPQLQQLYYQNQQMGARPQAPVSGHVDPAQVQLPTSQTNHGGQTSSSSLQQQDSAAALQQYFSSPEAIQSLLSDRDKLCQLLETHPKLMQMLQELCCRTLMMSKHENV</sequence>
<gene>
    <name evidence="8" type="ORF">FCM35_KLT12600</name>
</gene>
<comment type="subcellular location">
    <subcellularLocation>
        <location evidence="1">Nucleus</location>
    </subcellularLocation>
</comment>
<feature type="compositionally biased region" description="Polar residues" evidence="6">
    <location>
        <begin position="1974"/>
        <end position="1986"/>
    </location>
</feature>
<dbReference type="PANTHER" id="PTHR23185">
    <property type="entry name" value="PROTEIN VIRILIZER HOMOLOG"/>
    <property type="match status" value="1"/>
</dbReference>
<evidence type="ECO:0000313" key="8">
    <source>
        <dbReference type="EMBL" id="KAF3322611.1"/>
    </source>
</evidence>
<dbReference type="GO" id="GO:0005634">
    <property type="term" value="C:nucleus"/>
    <property type="evidence" value="ECO:0007669"/>
    <property type="project" value="UniProtKB-SubCell"/>
</dbReference>
<evidence type="ECO:0000256" key="3">
    <source>
        <dbReference type="ARBA" id="ARBA00022664"/>
    </source>
</evidence>
<reference evidence="8" key="1">
    <citation type="submission" date="2020-01" db="EMBL/GenBank/DDBJ databases">
        <title>Genome sequence of Kobresia littledalei, the first chromosome-level genome in the family Cyperaceae.</title>
        <authorList>
            <person name="Qu G."/>
        </authorList>
    </citation>
    <scope>NUCLEOTIDE SEQUENCE</scope>
    <source>
        <strain evidence="8">C.B.Clarke</strain>
        <tissue evidence="8">Leaf</tissue>
    </source>
</reference>
<protein>
    <submittedName>
        <fullName evidence="8">Protein virilizer</fullName>
    </submittedName>
</protein>
<comment type="similarity">
    <text evidence="2">Belongs to the vir family.</text>
</comment>
<feature type="region of interest" description="Disordered" evidence="6">
    <location>
        <begin position="1508"/>
        <end position="1564"/>
    </location>
</feature>
<feature type="region of interest" description="Disordered" evidence="6">
    <location>
        <begin position="1610"/>
        <end position="1799"/>
    </location>
</feature>
<evidence type="ECO:0000256" key="4">
    <source>
        <dbReference type="ARBA" id="ARBA00023187"/>
    </source>
</evidence>
<proteinExistence type="inferred from homology"/>
<dbReference type="Pfam" id="PF15912">
    <property type="entry name" value="VIR_N"/>
    <property type="match status" value="1"/>
</dbReference>
<keyword evidence="4" id="KW-0508">mRNA splicing</keyword>
<feature type="compositionally biased region" description="Acidic residues" evidence="6">
    <location>
        <begin position="1653"/>
        <end position="1666"/>
    </location>
</feature>
<organism evidence="8 9">
    <name type="scientific">Carex littledalei</name>
    <dbReference type="NCBI Taxonomy" id="544730"/>
    <lineage>
        <taxon>Eukaryota</taxon>
        <taxon>Viridiplantae</taxon>
        <taxon>Streptophyta</taxon>
        <taxon>Embryophyta</taxon>
        <taxon>Tracheophyta</taxon>
        <taxon>Spermatophyta</taxon>
        <taxon>Magnoliopsida</taxon>
        <taxon>Liliopsida</taxon>
        <taxon>Poales</taxon>
        <taxon>Cyperaceae</taxon>
        <taxon>Cyperoideae</taxon>
        <taxon>Cariceae</taxon>
        <taxon>Carex</taxon>
        <taxon>Carex subgen. Euthyceras</taxon>
    </lineage>
</organism>
<feature type="region of interest" description="Disordered" evidence="6">
    <location>
        <begin position="1974"/>
        <end position="1994"/>
    </location>
</feature>
<name>A0A833QN15_9POAL</name>
<accession>A0A833QN15</accession>
<evidence type="ECO:0000256" key="6">
    <source>
        <dbReference type="SAM" id="MobiDB-lite"/>
    </source>
</evidence>
<feature type="compositionally biased region" description="Basic and acidic residues" evidence="6">
    <location>
        <begin position="1706"/>
        <end position="1724"/>
    </location>
</feature>
<dbReference type="OrthoDB" id="2011702at2759"/>
<evidence type="ECO:0000259" key="7">
    <source>
        <dbReference type="Pfam" id="PF15912"/>
    </source>
</evidence>
<feature type="compositionally biased region" description="Pro residues" evidence="6">
    <location>
        <begin position="1907"/>
        <end position="1917"/>
    </location>
</feature>
<feature type="compositionally biased region" description="Polar residues" evidence="6">
    <location>
        <begin position="1524"/>
        <end position="1537"/>
    </location>
</feature>
<feature type="region of interest" description="Disordered" evidence="6">
    <location>
        <begin position="1893"/>
        <end position="1924"/>
    </location>
</feature>
<dbReference type="GO" id="GO:0003723">
    <property type="term" value="F:RNA binding"/>
    <property type="evidence" value="ECO:0007669"/>
    <property type="project" value="TreeGrafter"/>
</dbReference>
<dbReference type="GO" id="GO:0008380">
    <property type="term" value="P:RNA splicing"/>
    <property type="evidence" value="ECO:0007669"/>
    <property type="project" value="UniProtKB-KW"/>
</dbReference>
<dbReference type="PANTHER" id="PTHR23185:SF0">
    <property type="entry name" value="PROTEIN VIRILIZER HOMOLOG"/>
    <property type="match status" value="1"/>
</dbReference>
<dbReference type="InterPro" id="IPR031801">
    <property type="entry name" value="VIR_N"/>
</dbReference>
<evidence type="ECO:0000256" key="5">
    <source>
        <dbReference type="ARBA" id="ARBA00023242"/>
    </source>
</evidence>
<feature type="compositionally biased region" description="Pro residues" evidence="6">
    <location>
        <begin position="1737"/>
        <end position="1765"/>
    </location>
</feature>
<evidence type="ECO:0000256" key="2">
    <source>
        <dbReference type="ARBA" id="ARBA00008371"/>
    </source>
</evidence>
<comment type="caution">
    <text evidence="8">The sequence shown here is derived from an EMBL/GenBank/DDBJ whole genome shotgun (WGS) entry which is preliminary data.</text>
</comment>
<keyword evidence="5" id="KW-0539">Nucleus</keyword>
<dbReference type="GO" id="GO:0006397">
    <property type="term" value="P:mRNA processing"/>
    <property type="evidence" value="ECO:0007669"/>
    <property type="project" value="UniProtKB-KW"/>
</dbReference>